<keyword evidence="10 14" id="KW-0067">ATP-binding</keyword>
<dbReference type="Gene3D" id="3.40.50.620">
    <property type="entry name" value="HUPs"/>
    <property type="match status" value="1"/>
</dbReference>
<organism evidence="17 18">
    <name type="scientific">candidate division WOR-3 bacterium</name>
    <dbReference type="NCBI Taxonomy" id="2052148"/>
    <lineage>
        <taxon>Bacteria</taxon>
        <taxon>Bacteria division WOR-3</taxon>
    </lineage>
</organism>
<evidence type="ECO:0000256" key="6">
    <source>
        <dbReference type="ARBA" id="ARBA00022695"/>
    </source>
</evidence>
<dbReference type="GO" id="GO:0005524">
    <property type="term" value="F:ATP binding"/>
    <property type="evidence" value="ECO:0007669"/>
    <property type="project" value="UniProtKB-UniRule"/>
</dbReference>
<dbReference type="SMART" id="SM00904">
    <property type="entry name" value="Flavokinase"/>
    <property type="match status" value="1"/>
</dbReference>
<comment type="pathway">
    <text evidence="1 14">Cofactor biosynthesis; FAD biosynthesis; FAD from FMN: step 1/1.</text>
</comment>
<comment type="catalytic activity">
    <reaction evidence="13 14">
        <text>FMN + ATP + H(+) = FAD + diphosphate</text>
        <dbReference type="Rhea" id="RHEA:17237"/>
        <dbReference type="ChEBI" id="CHEBI:15378"/>
        <dbReference type="ChEBI" id="CHEBI:30616"/>
        <dbReference type="ChEBI" id="CHEBI:33019"/>
        <dbReference type="ChEBI" id="CHEBI:57692"/>
        <dbReference type="ChEBI" id="CHEBI:58210"/>
        <dbReference type="EC" id="2.7.7.2"/>
    </reaction>
</comment>
<evidence type="ECO:0000256" key="14">
    <source>
        <dbReference type="PIRNR" id="PIRNR004491"/>
    </source>
</evidence>
<dbReference type="SUPFAM" id="SSF82114">
    <property type="entry name" value="Riboflavin kinase-like"/>
    <property type="match status" value="1"/>
</dbReference>
<evidence type="ECO:0000256" key="1">
    <source>
        <dbReference type="ARBA" id="ARBA00004726"/>
    </source>
</evidence>
<dbReference type="EC" id="2.7.7.2" evidence="14"/>
<dbReference type="Pfam" id="PF06574">
    <property type="entry name" value="FAD_syn"/>
    <property type="match status" value="1"/>
</dbReference>
<keyword evidence="9 14" id="KW-0274">FAD</keyword>
<dbReference type="GO" id="GO:0003919">
    <property type="term" value="F:FMN adenylyltransferase activity"/>
    <property type="evidence" value="ECO:0007669"/>
    <property type="project" value="UniProtKB-UniRule"/>
</dbReference>
<evidence type="ECO:0000256" key="2">
    <source>
        <dbReference type="ARBA" id="ARBA00005201"/>
    </source>
</evidence>
<evidence type="ECO:0000256" key="9">
    <source>
        <dbReference type="ARBA" id="ARBA00022827"/>
    </source>
</evidence>
<feature type="transmembrane region" description="Helical" evidence="15">
    <location>
        <begin position="46"/>
        <end position="69"/>
    </location>
</feature>
<reference evidence="17" key="1">
    <citation type="journal article" date="2020" name="mSystems">
        <title>Genome- and Community-Level Interaction Insights into Carbon Utilization and Element Cycling Functions of Hydrothermarchaeota in Hydrothermal Sediment.</title>
        <authorList>
            <person name="Zhou Z."/>
            <person name="Liu Y."/>
            <person name="Xu W."/>
            <person name="Pan J."/>
            <person name="Luo Z.H."/>
            <person name="Li M."/>
        </authorList>
    </citation>
    <scope>NUCLEOTIDE SEQUENCE</scope>
    <source>
        <strain evidence="17">HyVt-388</strain>
    </source>
</reference>
<comment type="catalytic activity">
    <reaction evidence="12 14">
        <text>riboflavin + ATP = FMN + ADP + H(+)</text>
        <dbReference type="Rhea" id="RHEA:14357"/>
        <dbReference type="ChEBI" id="CHEBI:15378"/>
        <dbReference type="ChEBI" id="CHEBI:30616"/>
        <dbReference type="ChEBI" id="CHEBI:57986"/>
        <dbReference type="ChEBI" id="CHEBI:58210"/>
        <dbReference type="ChEBI" id="CHEBI:456216"/>
        <dbReference type="EC" id="2.7.1.26"/>
    </reaction>
</comment>
<dbReference type="CDD" id="cd02064">
    <property type="entry name" value="FAD_synthetase_N"/>
    <property type="match status" value="1"/>
</dbReference>
<dbReference type="PANTHER" id="PTHR22749">
    <property type="entry name" value="RIBOFLAVIN KINASE/FMN ADENYLYLTRANSFERASE"/>
    <property type="match status" value="1"/>
</dbReference>
<comment type="pathway">
    <text evidence="2 14">Cofactor biosynthesis; FMN biosynthesis; FMN from riboflavin (ATP route): step 1/1.</text>
</comment>
<keyword evidence="5 14" id="KW-0808">Transferase</keyword>
<keyword evidence="15" id="KW-1133">Transmembrane helix</keyword>
<dbReference type="Pfam" id="PF01687">
    <property type="entry name" value="Flavokinase"/>
    <property type="match status" value="1"/>
</dbReference>
<dbReference type="EC" id="2.7.1.26" evidence="14"/>
<comment type="caution">
    <text evidence="17">The sequence shown here is derived from an EMBL/GenBank/DDBJ whole genome shotgun (WGS) entry which is preliminary data.</text>
</comment>
<name>A0A9C9EN09_UNCW3</name>
<keyword evidence="15" id="KW-0812">Transmembrane</keyword>
<comment type="similarity">
    <text evidence="14">Belongs to the ribF family.</text>
</comment>
<evidence type="ECO:0000313" key="17">
    <source>
        <dbReference type="EMBL" id="HEC78930.1"/>
    </source>
</evidence>
<dbReference type="InterPro" id="IPR015864">
    <property type="entry name" value="FAD_synthase"/>
</dbReference>
<dbReference type="Gene3D" id="2.40.30.30">
    <property type="entry name" value="Riboflavin kinase-like"/>
    <property type="match status" value="1"/>
</dbReference>
<evidence type="ECO:0000256" key="5">
    <source>
        <dbReference type="ARBA" id="ARBA00022679"/>
    </source>
</evidence>
<evidence type="ECO:0000313" key="18">
    <source>
        <dbReference type="Proteomes" id="UP000885826"/>
    </source>
</evidence>
<keyword evidence="3 14" id="KW-0285">Flavoprotein</keyword>
<feature type="domain" description="Riboflavin kinase" evidence="16">
    <location>
        <begin position="176"/>
        <end position="292"/>
    </location>
</feature>
<dbReference type="InterPro" id="IPR023465">
    <property type="entry name" value="Riboflavin_kinase_dom_sf"/>
</dbReference>
<dbReference type="GO" id="GO:0009398">
    <property type="term" value="P:FMN biosynthetic process"/>
    <property type="evidence" value="ECO:0007669"/>
    <property type="project" value="UniProtKB-UniRule"/>
</dbReference>
<dbReference type="PANTHER" id="PTHR22749:SF6">
    <property type="entry name" value="RIBOFLAVIN KINASE"/>
    <property type="match status" value="1"/>
</dbReference>
<evidence type="ECO:0000256" key="7">
    <source>
        <dbReference type="ARBA" id="ARBA00022741"/>
    </source>
</evidence>
<evidence type="ECO:0000256" key="12">
    <source>
        <dbReference type="ARBA" id="ARBA00047880"/>
    </source>
</evidence>
<evidence type="ECO:0000256" key="10">
    <source>
        <dbReference type="ARBA" id="ARBA00022840"/>
    </source>
</evidence>
<dbReference type="EMBL" id="DRIG01000078">
    <property type="protein sequence ID" value="HEC78930.1"/>
    <property type="molecule type" value="Genomic_DNA"/>
</dbReference>
<keyword evidence="7 14" id="KW-0547">Nucleotide-binding</keyword>
<keyword evidence="8 14" id="KW-0418">Kinase</keyword>
<dbReference type="Proteomes" id="UP000885826">
    <property type="component" value="Unassembled WGS sequence"/>
</dbReference>
<evidence type="ECO:0000259" key="16">
    <source>
        <dbReference type="SMART" id="SM00904"/>
    </source>
</evidence>
<keyword evidence="15" id="KW-0472">Membrane</keyword>
<dbReference type="InterPro" id="IPR023468">
    <property type="entry name" value="Riboflavin_kinase"/>
</dbReference>
<evidence type="ECO:0000256" key="11">
    <source>
        <dbReference type="ARBA" id="ARBA00023268"/>
    </source>
</evidence>
<keyword evidence="6 14" id="KW-0548">Nucleotidyltransferase</keyword>
<evidence type="ECO:0000256" key="4">
    <source>
        <dbReference type="ARBA" id="ARBA00022643"/>
    </source>
</evidence>
<dbReference type="InterPro" id="IPR014729">
    <property type="entry name" value="Rossmann-like_a/b/a_fold"/>
</dbReference>
<keyword evidence="4 14" id="KW-0288">FMN</keyword>
<dbReference type="GO" id="GO:0006747">
    <property type="term" value="P:FAD biosynthetic process"/>
    <property type="evidence" value="ECO:0007669"/>
    <property type="project" value="UniProtKB-UniRule"/>
</dbReference>
<dbReference type="GO" id="GO:0009231">
    <property type="term" value="P:riboflavin biosynthetic process"/>
    <property type="evidence" value="ECO:0007669"/>
    <property type="project" value="InterPro"/>
</dbReference>
<dbReference type="PIRSF" id="PIRSF004491">
    <property type="entry name" value="FAD_Synth"/>
    <property type="match status" value="1"/>
</dbReference>
<dbReference type="SUPFAM" id="SSF52374">
    <property type="entry name" value="Nucleotidylyl transferase"/>
    <property type="match status" value="1"/>
</dbReference>
<dbReference type="GO" id="GO:0008531">
    <property type="term" value="F:riboflavin kinase activity"/>
    <property type="evidence" value="ECO:0007669"/>
    <property type="project" value="UniProtKB-UniRule"/>
</dbReference>
<proteinExistence type="inferred from homology"/>
<evidence type="ECO:0000256" key="13">
    <source>
        <dbReference type="ARBA" id="ARBA00049494"/>
    </source>
</evidence>
<accession>A0A9C9EN09</accession>
<keyword evidence="11" id="KW-0511">Multifunctional enzyme</keyword>
<gene>
    <name evidence="17" type="primary">ribF</name>
    <name evidence="17" type="ORF">ENI34_07290</name>
</gene>
<sequence>MKILLEKKDRITVNSVCAIGSFDGVHRGHQSIVKELKRLAGGEKKVGIITFLPLPFFVLKSAPIIYLTLKEEKEAIFRELGVDFIYYFRFTRRFAELDARDFVEMVARKISPHCVVVGENFHFGKGRVGSAKALQKFAEGLFTVKILPRLKDGGTISSTRIRELILLGNIKAANRLLGREYTISGRVIRGKGKGAKLGFPTVNIRVDRKKLMPLDGVYKVRVVVSDGIYLGAMFCREHLIEVHILDFSGDLYRKRLSVRVIERIRDIEEFSGDEALRAAIMDDVRSIRDSLS</sequence>
<evidence type="ECO:0000256" key="3">
    <source>
        <dbReference type="ARBA" id="ARBA00022630"/>
    </source>
</evidence>
<evidence type="ECO:0000256" key="15">
    <source>
        <dbReference type="SAM" id="Phobius"/>
    </source>
</evidence>
<dbReference type="InterPro" id="IPR002606">
    <property type="entry name" value="Riboflavin_kinase_bac"/>
</dbReference>
<dbReference type="NCBIfam" id="TIGR00083">
    <property type="entry name" value="ribF"/>
    <property type="match status" value="1"/>
</dbReference>
<dbReference type="AlphaFoldDB" id="A0A9C9EN09"/>
<protein>
    <recommendedName>
        <fullName evidence="14">Riboflavin biosynthesis protein</fullName>
    </recommendedName>
    <domain>
        <recommendedName>
            <fullName evidence="14">Riboflavin kinase</fullName>
            <ecNumber evidence="14">2.7.1.26</ecNumber>
        </recommendedName>
        <alternativeName>
            <fullName evidence="14">Flavokinase</fullName>
        </alternativeName>
    </domain>
    <domain>
        <recommendedName>
            <fullName evidence="14">FMN adenylyltransferase</fullName>
            <ecNumber evidence="14">2.7.7.2</ecNumber>
        </recommendedName>
        <alternativeName>
            <fullName evidence="14">FAD pyrophosphorylase</fullName>
        </alternativeName>
        <alternativeName>
            <fullName evidence="14">FAD synthase</fullName>
        </alternativeName>
    </domain>
</protein>
<evidence type="ECO:0000256" key="8">
    <source>
        <dbReference type="ARBA" id="ARBA00022777"/>
    </source>
</evidence>
<dbReference type="InterPro" id="IPR015865">
    <property type="entry name" value="Riboflavin_kinase_bac/euk"/>
</dbReference>